<reference evidence="2" key="1">
    <citation type="submission" date="2015-07" db="EMBL/GenBank/DDBJ databases">
        <authorList>
            <person name="Teixeira M.M."/>
            <person name="Souza R.C."/>
            <person name="Almeida L.G."/>
            <person name="Vicente V.A."/>
            <person name="de Hoog S."/>
            <person name="Bocca A.L."/>
            <person name="de Almeida S.R."/>
            <person name="Vasconcelos A.T."/>
            <person name="Felipe M.S."/>
        </authorList>
    </citation>
    <scope>NUCLEOTIDE SEQUENCE [LARGE SCALE GENOMIC DNA]</scope>
    <source>
        <strain evidence="2">KSF</strain>
    </source>
</reference>
<evidence type="ECO:0000313" key="1">
    <source>
        <dbReference type="EMBL" id="OCT54489.1"/>
    </source>
</evidence>
<accession>A0A1C1D0W0</accession>
<name>A0A1C1D0W0_9EURO</name>
<evidence type="ECO:0000313" key="2">
    <source>
        <dbReference type="Proteomes" id="UP000094526"/>
    </source>
</evidence>
<dbReference type="Proteomes" id="UP000094526">
    <property type="component" value="Unassembled WGS sequence"/>
</dbReference>
<protein>
    <submittedName>
        <fullName evidence="1">Uncharacterized protein</fullName>
    </submittedName>
</protein>
<dbReference type="EMBL" id="LGRB01000004">
    <property type="protein sequence ID" value="OCT54489.1"/>
    <property type="molecule type" value="Genomic_DNA"/>
</dbReference>
<gene>
    <name evidence="1" type="ORF">CLCR_01018</name>
</gene>
<dbReference type="VEuPathDB" id="FungiDB:CLCR_01018"/>
<proteinExistence type="predicted"/>
<dbReference type="AlphaFoldDB" id="A0A1C1D0W0"/>
<sequence>MENRNSTRSVSSSLAKRANLEFTVCSPRMPITEPVVSRPVASILGDPDLTVDNTSGRSMMAGALSVLLSHMLLQM</sequence>
<organism evidence="1 2">
    <name type="scientific">Cladophialophora carrionii</name>
    <dbReference type="NCBI Taxonomy" id="86049"/>
    <lineage>
        <taxon>Eukaryota</taxon>
        <taxon>Fungi</taxon>
        <taxon>Dikarya</taxon>
        <taxon>Ascomycota</taxon>
        <taxon>Pezizomycotina</taxon>
        <taxon>Eurotiomycetes</taxon>
        <taxon>Chaetothyriomycetidae</taxon>
        <taxon>Chaetothyriales</taxon>
        <taxon>Herpotrichiellaceae</taxon>
        <taxon>Cladophialophora</taxon>
    </lineage>
</organism>
<comment type="caution">
    <text evidence="1">The sequence shown here is derived from an EMBL/GenBank/DDBJ whole genome shotgun (WGS) entry which is preliminary data.</text>
</comment>
<keyword evidence="2" id="KW-1185">Reference proteome</keyword>